<dbReference type="SMART" id="SM00411">
    <property type="entry name" value="BHL"/>
    <property type="match status" value="1"/>
</dbReference>
<dbReference type="SUPFAM" id="SSF47729">
    <property type="entry name" value="IHF-like DNA-binding proteins"/>
    <property type="match status" value="1"/>
</dbReference>
<gene>
    <name evidence="5" type="ORF">CAXC1_250002</name>
</gene>
<dbReference type="RefSeq" id="WP_338363880.1">
    <property type="nucleotide sequence ID" value="NZ_CAWVOK010000017.1"/>
</dbReference>
<dbReference type="Proteomes" id="UP001314181">
    <property type="component" value="Unassembled WGS sequence"/>
</dbReference>
<evidence type="ECO:0000256" key="3">
    <source>
        <dbReference type="ARBA" id="ARBA00023125"/>
    </source>
</evidence>
<evidence type="ECO:0000313" key="5">
    <source>
        <dbReference type="EMBL" id="CAK8162862.1"/>
    </source>
</evidence>
<dbReference type="Gene3D" id="4.10.520.10">
    <property type="entry name" value="IHF-like DNA-binding proteins"/>
    <property type="match status" value="1"/>
</dbReference>
<keyword evidence="6" id="KW-1185">Reference proteome</keyword>
<proteinExistence type="inferred from homology"/>
<evidence type="ECO:0000256" key="4">
    <source>
        <dbReference type="RuleBase" id="RU003939"/>
    </source>
</evidence>
<comment type="caution">
    <text evidence="5">The sequence shown here is derived from an EMBL/GenBank/DDBJ whole genome shotgun (WGS) entry which is preliminary data.</text>
</comment>
<protein>
    <submittedName>
        <fullName evidence="5">Histone-like DNA-binding protein</fullName>
    </submittedName>
</protein>
<dbReference type="Pfam" id="PF00216">
    <property type="entry name" value="Bac_DNA_binding"/>
    <property type="match status" value="1"/>
</dbReference>
<dbReference type="PANTHER" id="PTHR33175">
    <property type="entry name" value="DNA-BINDING PROTEIN HU"/>
    <property type="match status" value="1"/>
</dbReference>
<evidence type="ECO:0000256" key="1">
    <source>
        <dbReference type="ARBA" id="ARBA00010529"/>
    </source>
</evidence>
<keyword evidence="2" id="KW-0226">DNA condensation</keyword>
<dbReference type="EMBL" id="CAWVOK010000017">
    <property type="protein sequence ID" value="CAK8162862.1"/>
    <property type="molecule type" value="Genomic_DNA"/>
</dbReference>
<dbReference type="InterPro" id="IPR000119">
    <property type="entry name" value="Hist_DNA-bd"/>
</dbReference>
<dbReference type="InterPro" id="IPR010992">
    <property type="entry name" value="IHF-like_DNA-bd_dom_sf"/>
</dbReference>
<dbReference type="PANTHER" id="PTHR33175:SF3">
    <property type="entry name" value="DNA-BINDING PROTEIN HU-BETA"/>
    <property type="match status" value="1"/>
</dbReference>
<accession>A0ABM9N7Z0</accession>
<comment type="similarity">
    <text evidence="1 4">Belongs to the bacterial histone-like protein family.</text>
</comment>
<sequence length="100" mass="11809">MNNLFVQKIAEKIFLDDELINEMLKIFFYEMTKILKSDKKISLHDFGVFSVKLHKSYTTINPSTLKNMDVESYFKTYFKPSCKLLQDINYSSICHFSCES</sequence>
<keyword evidence="3" id="KW-0238">DNA-binding</keyword>
<name>A0ABM9N7Z0_9RICK</name>
<evidence type="ECO:0000313" key="6">
    <source>
        <dbReference type="Proteomes" id="UP001314181"/>
    </source>
</evidence>
<reference evidence="5 6" key="1">
    <citation type="submission" date="2024-01" db="EMBL/GenBank/DDBJ databases">
        <authorList>
            <person name="Kunselman E."/>
        </authorList>
    </citation>
    <scope>NUCLEOTIDE SEQUENCE [LARGE SCALE GENOMIC DNA]</scope>
    <source>
        <strain evidence="5">2 abalone samples</strain>
    </source>
</reference>
<evidence type="ECO:0000256" key="2">
    <source>
        <dbReference type="ARBA" id="ARBA00023067"/>
    </source>
</evidence>
<organism evidence="5 6">
    <name type="scientific">Candidatus Xenohaliotis californiensis</name>
    <dbReference type="NCBI Taxonomy" id="84677"/>
    <lineage>
        <taxon>Bacteria</taxon>
        <taxon>Pseudomonadati</taxon>
        <taxon>Pseudomonadota</taxon>
        <taxon>Alphaproteobacteria</taxon>
        <taxon>Rickettsiales</taxon>
        <taxon>Anaplasmataceae</taxon>
        <taxon>Candidatus Xenohaliotis</taxon>
    </lineage>
</organism>